<feature type="transmembrane region" description="Helical" evidence="13">
    <location>
        <begin position="103"/>
        <end position="121"/>
    </location>
</feature>
<evidence type="ECO:0000313" key="16">
    <source>
        <dbReference type="Proteomes" id="UP000693946"/>
    </source>
</evidence>
<evidence type="ECO:0000256" key="6">
    <source>
        <dbReference type="ARBA" id="ARBA00022989"/>
    </source>
</evidence>
<dbReference type="InterPro" id="IPR050402">
    <property type="entry name" value="OR51/52/56-like"/>
</dbReference>
<feature type="transmembrane region" description="Helical" evidence="13">
    <location>
        <begin position="27"/>
        <end position="52"/>
    </location>
</feature>
<dbReference type="GO" id="GO:0004930">
    <property type="term" value="F:G protein-coupled receptor activity"/>
    <property type="evidence" value="ECO:0007669"/>
    <property type="project" value="UniProtKB-KW"/>
</dbReference>
<dbReference type="AlphaFoldDB" id="A0AAV6Q2F1"/>
<comment type="caution">
    <text evidence="15">The sequence shown here is derived from an EMBL/GenBank/DDBJ whole genome shotgun (WGS) entry which is preliminary data.</text>
</comment>
<evidence type="ECO:0000256" key="12">
    <source>
        <dbReference type="ARBA" id="ARBA00023224"/>
    </source>
</evidence>
<reference evidence="15 16" key="1">
    <citation type="journal article" date="2021" name="Sci. Rep.">
        <title>Chromosome anchoring in Senegalese sole (Solea senegalensis) reveals sex-associated markers and genome rearrangements in flatfish.</title>
        <authorList>
            <person name="Guerrero-Cozar I."/>
            <person name="Gomez-Garrido J."/>
            <person name="Berbel C."/>
            <person name="Martinez-Blanch J.F."/>
            <person name="Alioto T."/>
            <person name="Claros M.G."/>
            <person name="Gagnaire P.A."/>
            <person name="Manchado M."/>
        </authorList>
    </citation>
    <scope>NUCLEOTIDE SEQUENCE [LARGE SCALE GENOMIC DNA]</scope>
    <source>
        <strain evidence="15">Sse05_10M</strain>
    </source>
</reference>
<dbReference type="Proteomes" id="UP000693946">
    <property type="component" value="Linkage Group LG8"/>
</dbReference>
<dbReference type="EMBL" id="JAGKHQ010000020">
    <property type="protein sequence ID" value="KAG7479694.1"/>
    <property type="molecule type" value="Genomic_DNA"/>
</dbReference>
<evidence type="ECO:0000259" key="14">
    <source>
        <dbReference type="PROSITE" id="PS50262"/>
    </source>
</evidence>
<feature type="transmembrane region" description="Helical" evidence="13">
    <location>
        <begin position="276"/>
        <end position="296"/>
    </location>
</feature>
<proteinExistence type="predicted"/>
<gene>
    <name evidence="15" type="ORF">JOB18_032788</name>
</gene>
<feature type="domain" description="G-protein coupled receptors family 1 profile" evidence="14">
    <location>
        <begin position="42"/>
        <end position="294"/>
    </location>
</feature>
<keyword evidence="7" id="KW-0297">G-protein coupled receptor</keyword>
<evidence type="ECO:0000256" key="9">
    <source>
        <dbReference type="ARBA" id="ARBA00023157"/>
    </source>
</evidence>
<evidence type="ECO:0000256" key="5">
    <source>
        <dbReference type="ARBA" id="ARBA00022725"/>
    </source>
</evidence>
<dbReference type="PANTHER" id="PTHR26450:SF417">
    <property type="entry name" value="ODORANT RECEPTOR-RELATED"/>
    <property type="match status" value="1"/>
</dbReference>
<comment type="subcellular location">
    <subcellularLocation>
        <location evidence="1">Cell membrane</location>
        <topology evidence="1">Multi-pass membrane protein</topology>
    </subcellularLocation>
</comment>
<feature type="transmembrane region" description="Helical" evidence="13">
    <location>
        <begin position="142"/>
        <end position="164"/>
    </location>
</feature>
<keyword evidence="10 15" id="KW-0675">Receptor</keyword>
<dbReference type="FunFam" id="1.20.1070.10:FF:000024">
    <property type="entry name" value="Olfactory receptor"/>
    <property type="match status" value="1"/>
</dbReference>
<keyword evidence="2" id="KW-1003">Cell membrane</keyword>
<accession>A0AAV6Q2F1</accession>
<name>A0AAV6Q2F1_SOLSE</name>
<dbReference type="InterPro" id="IPR000725">
    <property type="entry name" value="Olfact_rcpt"/>
</dbReference>
<dbReference type="InterPro" id="IPR017452">
    <property type="entry name" value="GPCR_Rhodpsn_7TM"/>
</dbReference>
<organism evidence="15 16">
    <name type="scientific">Solea senegalensis</name>
    <name type="common">Senegalese sole</name>
    <dbReference type="NCBI Taxonomy" id="28829"/>
    <lineage>
        <taxon>Eukaryota</taxon>
        <taxon>Metazoa</taxon>
        <taxon>Chordata</taxon>
        <taxon>Craniata</taxon>
        <taxon>Vertebrata</taxon>
        <taxon>Euteleostomi</taxon>
        <taxon>Actinopterygii</taxon>
        <taxon>Neopterygii</taxon>
        <taxon>Teleostei</taxon>
        <taxon>Neoteleostei</taxon>
        <taxon>Acanthomorphata</taxon>
        <taxon>Carangaria</taxon>
        <taxon>Pleuronectiformes</taxon>
        <taxon>Pleuronectoidei</taxon>
        <taxon>Soleidae</taxon>
        <taxon>Solea</taxon>
    </lineage>
</organism>
<protein>
    <submittedName>
        <fullName evidence="15">Olfactory receptor 52B2-like</fullName>
    </submittedName>
</protein>
<keyword evidence="3" id="KW-0716">Sensory transduction</keyword>
<keyword evidence="4 13" id="KW-0812">Transmembrane</keyword>
<dbReference type="Pfam" id="PF13853">
    <property type="entry name" value="7tm_4"/>
    <property type="match status" value="1"/>
</dbReference>
<keyword evidence="5" id="KW-0552">Olfaction</keyword>
<evidence type="ECO:0000256" key="2">
    <source>
        <dbReference type="ARBA" id="ARBA00022475"/>
    </source>
</evidence>
<dbReference type="PROSITE" id="PS50262">
    <property type="entry name" value="G_PROTEIN_RECEP_F1_2"/>
    <property type="match status" value="1"/>
</dbReference>
<feature type="transmembrane region" description="Helical" evidence="13">
    <location>
        <begin position="61"/>
        <end position="83"/>
    </location>
</feature>
<evidence type="ECO:0000256" key="11">
    <source>
        <dbReference type="ARBA" id="ARBA00023180"/>
    </source>
</evidence>
<keyword evidence="16" id="KW-1185">Reference proteome</keyword>
<evidence type="ECO:0000256" key="8">
    <source>
        <dbReference type="ARBA" id="ARBA00023136"/>
    </source>
</evidence>
<evidence type="ECO:0000313" key="15">
    <source>
        <dbReference type="EMBL" id="KAG7479694.1"/>
    </source>
</evidence>
<evidence type="ECO:0000256" key="4">
    <source>
        <dbReference type="ARBA" id="ARBA00022692"/>
    </source>
</evidence>
<evidence type="ECO:0000256" key="13">
    <source>
        <dbReference type="SAM" id="Phobius"/>
    </source>
</evidence>
<evidence type="ECO:0000256" key="3">
    <source>
        <dbReference type="ARBA" id="ARBA00022606"/>
    </source>
</evidence>
<dbReference type="GO" id="GO:0005886">
    <property type="term" value="C:plasma membrane"/>
    <property type="evidence" value="ECO:0007669"/>
    <property type="project" value="UniProtKB-SubCell"/>
</dbReference>
<dbReference type="SUPFAM" id="SSF81321">
    <property type="entry name" value="Family A G protein-coupled receptor-like"/>
    <property type="match status" value="1"/>
</dbReference>
<evidence type="ECO:0000256" key="1">
    <source>
        <dbReference type="ARBA" id="ARBA00004651"/>
    </source>
</evidence>
<dbReference type="GO" id="GO:0004984">
    <property type="term" value="F:olfactory receptor activity"/>
    <property type="evidence" value="ECO:0007669"/>
    <property type="project" value="InterPro"/>
</dbReference>
<keyword evidence="9" id="KW-1015">Disulfide bond</keyword>
<sequence>MKFTNTTNIKDFMIIGFPGLPPEYNGAVSVLLLLIYLAIVVGNTFILTVILFERTLRKPTYFIFCHLAMTDMTFGTVTLPKIIARYWWNDMTTSIGACFTQMYFVHALGAIVSLILLIMALDRFVAIWLPFRYPVWVTNKTVCIVCVFSCLATFIRMTGIVLHASSLPYCDLNVIIHCYCDHLSITRLGCGENVIYVKTVALANAMVVLLFPLAFIIISYFSIIVAALKMSQAERSNKVLSTCAPQIFITCLYYVPRCFVYLSNHLGFKFSTDARIIITMMYSLIPPVVNPLIYCLKTKDIKKVLTERFQRRKVAVAQRQRNNVK</sequence>
<evidence type="ECO:0000256" key="10">
    <source>
        <dbReference type="ARBA" id="ARBA00023170"/>
    </source>
</evidence>
<evidence type="ECO:0000256" key="7">
    <source>
        <dbReference type="ARBA" id="ARBA00023040"/>
    </source>
</evidence>
<feature type="transmembrane region" description="Helical" evidence="13">
    <location>
        <begin position="201"/>
        <end position="227"/>
    </location>
</feature>
<keyword evidence="12" id="KW-0807">Transducer</keyword>
<keyword evidence="8 13" id="KW-0472">Membrane</keyword>
<keyword evidence="6 13" id="KW-1133">Transmembrane helix</keyword>
<keyword evidence="11" id="KW-0325">Glycoprotein</keyword>
<dbReference type="PANTHER" id="PTHR26450">
    <property type="entry name" value="OLFACTORY RECEPTOR 56B1-RELATED"/>
    <property type="match status" value="1"/>
</dbReference>
<feature type="transmembrane region" description="Helical" evidence="13">
    <location>
        <begin position="239"/>
        <end position="256"/>
    </location>
</feature>